<dbReference type="Proteomes" id="UP000265703">
    <property type="component" value="Unassembled WGS sequence"/>
</dbReference>
<evidence type="ECO:0008006" key="3">
    <source>
        <dbReference type="Google" id="ProtNLM"/>
    </source>
</evidence>
<sequence length="449" mass="53097">MFSKLSTDCLHEIIAYLEEDKVALHSCLLVNRLWCRISVRILWRNIWSIYEYTITFKHGKRMATAILSTLISCIPNESKEILHNNKIFIPTPTPNPPLFNYASFCKVLSINGIYKIISISLQFFKNKIFIILKEMIKMFNNQISSIKSLIYYDYYDMIIPFPYLPDYYKNLLELRCNSNINSEFFYKLSQTCHNLKSLTIEFDNNVSNVIKDLISLQKNLKNLNLFVYENNGWINLLPFLSKHSNTVTKLHFYGNNYTLSLSFVASFLNLKDIKFSYIDENFKDLQHVTFPNLQILKVLYRSKSDYIINFLENNGENLKECYFGESNNDLNLSIAKFCPNLKKLFVEFNNDEIVTLITLFNNCKYLESIGSWFGRELIPENLETFFLNWKNRIPLKPINLIVFKNNDMGLESNRENLKIIEKYKNLNIIKKFKIRGITDIEYEEVLDYY</sequence>
<reference evidence="1 2" key="1">
    <citation type="submission" date="2018-06" db="EMBL/GenBank/DDBJ databases">
        <title>Comparative genomics reveals the genomic features of Rhizophagus irregularis, R. cerebriforme, R. diaphanum and Gigaspora rosea, and their symbiotic lifestyle signature.</title>
        <authorList>
            <person name="Morin E."/>
            <person name="San Clemente H."/>
            <person name="Chen E.C.H."/>
            <person name="De La Providencia I."/>
            <person name="Hainaut M."/>
            <person name="Kuo A."/>
            <person name="Kohler A."/>
            <person name="Murat C."/>
            <person name="Tang N."/>
            <person name="Roy S."/>
            <person name="Loubradou J."/>
            <person name="Henrissat B."/>
            <person name="Grigoriev I.V."/>
            <person name="Corradi N."/>
            <person name="Roux C."/>
            <person name="Martin F.M."/>
        </authorList>
    </citation>
    <scope>NUCLEOTIDE SEQUENCE [LARGE SCALE GENOMIC DNA]</scope>
    <source>
        <strain evidence="1 2">DAOM 227022</strain>
    </source>
</reference>
<keyword evidence="2" id="KW-1185">Reference proteome</keyword>
<accession>A0A397S3I5</accession>
<dbReference type="InterPro" id="IPR032675">
    <property type="entry name" value="LRR_dom_sf"/>
</dbReference>
<proteinExistence type="predicted"/>
<dbReference type="SUPFAM" id="SSF52047">
    <property type="entry name" value="RNI-like"/>
    <property type="match status" value="1"/>
</dbReference>
<dbReference type="EMBL" id="QKYT01001060">
    <property type="protein sequence ID" value="RIA80052.1"/>
    <property type="molecule type" value="Genomic_DNA"/>
</dbReference>
<comment type="caution">
    <text evidence="1">The sequence shown here is derived from an EMBL/GenBank/DDBJ whole genome shotgun (WGS) entry which is preliminary data.</text>
</comment>
<evidence type="ECO:0000313" key="1">
    <source>
        <dbReference type="EMBL" id="RIA80052.1"/>
    </source>
</evidence>
<dbReference type="Gene3D" id="3.80.10.10">
    <property type="entry name" value="Ribonuclease Inhibitor"/>
    <property type="match status" value="1"/>
</dbReference>
<gene>
    <name evidence="1" type="ORF">C1645_839388</name>
</gene>
<dbReference type="AlphaFoldDB" id="A0A397S3I5"/>
<organism evidence="1 2">
    <name type="scientific">Glomus cerebriforme</name>
    <dbReference type="NCBI Taxonomy" id="658196"/>
    <lineage>
        <taxon>Eukaryota</taxon>
        <taxon>Fungi</taxon>
        <taxon>Fungi incertae sedis</taxon>
        <taxon>Mucoromycota</taxon>
        <taxon>Glomeromycotina</taxon>
        <taxon>Glomeromycetes</taxon>
        <taxon>Glomerales</taxon>
        <taxon>Glomeraceae</taxon>
        <taxon>Glomus</taxon>
    </lineage>
</organism>
<name>A0A397S3I5_9GLOM</name>
<evidence type="ECO:0000313" key="2">
    <source>
        <dbReference type="Proteomes" id="UP000265703"/>
    </source>
</evidence>
<protein>
    <recommendedName>
        <fullName evidence="3">F-box domain-containing protein</fullName>
    </recommendedName>
</protein>